<organism evidence="2 3">
    <name type="scientific">Paenibacillus yanchengensis</name>
    <dbReference type="NCBI Taxonomy" id="2035833"/>
    <lineage>
        <taxon>Bacteria</taxon>
        <taxon>Bacillati</taxon>
        <taxon>Bacillota</taxon>
        <taxon>Bacilli</taxon>
        <taxon>Bacillales</taxon>
        <taxon>Paenibacillaceae</taxon>
        <taxon>Paenibacillus</taxon>
    </lineage>
</organism>
<feature type="transmembrane region" description="Helical" evidence="1">
    <location>
        <begin position="176"/>
        <end position="197"/>
    </location>
</feature>
<dbReference type="EMBL" id="JBHUHO010000012">
    <property type="protein sequence ID" value="MFD2115075.1"/>
    <property type="molecule type" value="Genomic_DNA"/>
</dbReference>
<feature type="transmembrane region" description="Helical" evidence="1">
    <location>
        <begin position="135"/>
        <end position="156"/>
    </location>
</feature>
<dbReference type="Proteomes" id="UP001597362">
    <property type="component" value="Unassembled WGS sequence"/>
</dbReference>
<dbReference type="PANTHER" id="PTHR35337">
    <property type="entry name" value="SLR1478 PROTEIN"/>
    <property type="match status" value="1"/>
</dbReference>
<evidence type="ECO:0000313" key="2">
    <source>
        <dbReference type="EMBL" id="MFD2115075.1"/>
    </source>
</evidence>
<feature type="transmembrane region" description="Helical" evidence="1">
    <location>
        <begin position="87"/>
        <end position="107"/>
    </location>
</feature>
<feature type="transmembrane region" description="Helical" evidence="1">
    <location>
        <begin position="62"/>
        <end position="80"/>
    </location>
</feature>
<dbReference type="Pfam" id="PF01944">
    <property type="entry name" value="SpoIIM"/>
    <property type="match status" value="1"/>
</dbReference>
<gene>
    <name evidence="2" type="ORF">ACFSJH_04910</name>
</gene>
<accession>A0ABW4YH53</accession>
<keyword evidence="1" id="KW-0472">Membrane</keyword>
<dbReference type="PANTHER" id="PTHR35337:SF1">
    <property type="entry name" value="SLR1478 PROTEIN"/>
    <property type="match status" value="1"/>
</dbReference>
<dbReference type="RefSeq" id="WP_377770103.1">
    <property type="nucleotide sequence ID" value="NZ_JBHUHO010000012.1"/>
</dbReference>
<sequence>MFKWQAIKQHFKEMRTYIGVSIVLFLAGTFVGATDHSFASFLDGQLAGLEQLSDAISQSKNVALVSFLIIFLNNAVKAVITIYLGAFFAWFPISFLTINGMVLGYMFQKIAEEKSMSVAFEVYAKGILPHGWIEIPVIIVAAAYGVRFGVLMMQLVIHSIFSRSKLKQTLNNLRYFLIRSVPVAILVVVFLLIAAIIESTLTPLILSI</sequence>
<protein>
    <submittedName>
        <fullName evidence="2">Stage II sporulation protein M</fullName>
    </submittedName>
</protein>
<keyword evidence="1" id="KW-1133">Transmembrane helix</keyword>
<evidence type="ECO:0000256" key="1">
    <source>
        <dbReference type="SAM" id="Phobius"/>
    </source>
</evidence>
<keyword evidence="3" id="KW-1185">Reference proteome</keyword>
<comment type="caution">
    <text evidence="2">The sequence shown here is derived from an EMBL/GenBank/DDBJ whole genome shotgun (WGS) entry which is preliminary data.</text>
</comment>
<proteinExistence type="predicted"/>
<feature type="transmembrane region" description="Helical" evidence="1">
    <location>
        <begin position="20"/>
        <end position="42"/>
    </location>
</feature>
<keyword evidence="1" id="KW-0812">Transmembrane</keyword>
<dbReference type="InterPro" id="IPR002798">
    <property type="entry name" value="SpoIIM-like"/>
</dbReference>
<evidence type="ECO:0000313" key="3">
    <source>
        <dbReference type="Proteomes" id="UP001597362"/>
    </source>
</evidence>
<reference evidence="3" key="1">
    <citation type="journal article" date="2019" name="Int. J. Syst. Evol. Microbiol.">
        <title>The Global Catalogue of Microorganisms (GCM) 10K type strain sequencing project: providing services to taxonomists for standard genome sequencing and annotation.</title>
        <authorList>
            <consortium name="The Broad Institute Genomics Platform"/>
            <consortium name="The Broad Institute Genome Sequencing Center for Infectious Disease"/>
            <person name="Wu L."/>
            <person name="Ma J."/>
        </authorList>
    </citation>
    <scope>NUCLEOTIDE SEQUENCE [LARGE SCALE GENOMIC DNA]</scope>
    <source>
        <strain evidence="3">GH52</strain>
    </source>
</reference>
<name>A0ABW4YH53_9BACL</name>